<dbReference type="Proteomes" id="UP000301475">
    <property type="component" value="Chromosome"/>
</dbReference>
<evidence type="ECO:0000313" key="4">
    <source>
        <dbReference type="EMBL" id="QCT06790.1"/>
    </source>
</evidence>
<accession>A0A4P8XXL6</accession>
<feature type="region of interest" description="Disordered" evidence="1">
    <location>
        <begin position="102"/>
        <end position="122"/>
    </location>
</feature>
<dbReference type="GO" id="GO:0004553">
    <property type="term" value="F:hydrolase activity, hydrolyzing O-glycosyl compounds"/>
    <property type="evidence" value="ECO:0007669"/>
    <property type="project" value="InterPro"/>
</dbReference>
<dbReference type="RefSeq" id="WP_138156863.1">
    <property type="nucleotide sequence ID" value="NZ_CP039381.1"/>
</dbReference>
<dbReference type="InterPro" id="IPR036439">
    <property type="entry name" value="Dockerin_dom_sf"/>
</dbReference>
<evidence type="ECO:0000259" key="3">
    <source>
        <dbReference type="PROSITE" id="PS51766"/>
    </source>
</evidence>
<keyword evidence="5" id="KW-1185">Reference proteome</keyword>
<dbReference type="InterPro" id="IPR002105">
    <property type="entry name" value="Dockerin_1_rpt"/>
</dbReference>
<dbReference type="CDD" id="cd14256">
    <property type="entry name" value="Dockerin_I"/>
    <property type="match status" value="1"/>
</dbReference>
<evidence type="ECO:0000256" key="1">
    <source>
        <dbReference type="SAM" id="MobiDB-lite"/>
    </source>
</evidence>
<dbReference type="EMBL" id="CP039381">
    <property type="protein sequence ID" value="QCT06790.1"/>
    <property type="molecule type" value="Genomic_DNA"/>
</dbReference>
<dbReference type="GO" id="GO:0000272">
    <property type="term" value="P:polysaccharide catabolic process"/>
    <property type="evidence" value="ECO:0007669"/>
    <property type="project" value="InterPro"/>
</dbReference>
<sequence length="140" mass="15188">MKKIISLVILLSMAITSIGVVSAYSGNNDAKVTSNYRIGDVNKDGKINVKDAVYIQHKIVNNEDFSAEELTLADVNKDGKVTVADATMIQKYSVKMISSFPSKGQDETTTKPSTIILPTTTTKPTLTTDPDGYFDIVVKP</sequence>
<feature type="signal peptide" evidence="2">
    <location>
        <begin position="1"/>
        <end position="23"/>
    </location>
</feature>
<dbReference type="InterPro" id="IPR016134">
    <property type="entry name" value="Dockerin_dom"/>
</dbReference>
<dbReference type="SUPFAM" id="SSF63446">
    <property type="entry name" value="Type I dockerin domain"/>
    <property type="match status" value="1"/>
</dbReference>
<proteinExistence type="predicted"/>
<dbReference type="Gene3D" id="1.10.1330.10">
    <property type="entry name" value="Dockerin domain"/>
    <property type="match status" value="1"/>
</dbReference>
<evidence type="ECO:0000313" key="5">
    <source>
        <dbReference type="Proteomes" id="UP000301475"/>
    </source>
</evidence>
<feature type="chain" id="PRO_5020994505" description="Dockerin domain-containing protein" evidence="2">
    <location>
        <begin position="24"/>
        <end position="140"/>
    </location>
</feature>
<reference evidence="4 5" key="1">
    <citation type="submission" date="2019-04" db="EMBL/GenBank/DDBJ databases">
        <authorList>
            <person name="Embree M."/>
            <person name="Gaffney J.R."/>
        </authorList>
    </citation>
    <scope>NUCLEOTIDE SEQUENCE [LARGE SCALE GENOMIC DNA]</scope>
    <source>
        <strain evidence="4 5">JE7A12</strain>
    </source>
</reference>
<dbReference type="PROSITE" id="PS51766">
    <property type="entry name" value="DOCKERIN"/>
    <property type="match status" value="1"/>
</dbReference>
<dbReference type="AlphaFoldDB" id="A0A4P8XXL6"/>
<dbReference type="KEGG" id="ruj:E5Z56_05170"/>
<name>A0A4P8XXL6_9FIRM</name>
<dbReference type="OrthoDB" id="2659078at2"/>
<feature type="domain" description="Dockerin" evidence="3">
    <location>
        <begin position="34"/>
        <end position="102"/>
    </location>
</feature>
<evidence type="ECO:0000256" key="2">
    <source>
        <dbReference type="SAM" id="SignalP"/>
    </source>
</evidence>
<keyword evidence="2" id="KW-0732">Signal</keyword>
<dbReference type="Pfam" id="PF00404">
    <property type="entry name" value="Dockerin_1"/>
    <property type="match status" value="1"/>
</dbReference>
<gene>
    <name evidence="4" type="ORF">E5Z56_05170</name>
</gene>
<protein>
    <recommendedName>
        <fullName evidence="3">Dockerin domain-containing protein</fullName>
    </recommendedName>
</protein>
<organism evidence="4 5">
    <name type="scientific">Ruminococcus bovis</name>
    <dbReference type="NCBI Taxonomy" id="2564099"/>
    <lineage>
        <taxon>Bacteria</taxon>
        <taxon>Bacillati</taxon>
        <taxon>Bacillota</taxon>
        <taxon>Clostridia</taxon>
        <taxon>Eubacteriales</taxon>
        <taxon>Oscillospiraceae</taxon>
        <taxon>Ruminococcus</taxon>
    </lineage>
</organism>
<feature type="compositionally biased region" description="Low complexity" evidence="1">
    <location>
        <begin position="110"/>
        <end position="122"/>
    </location>
</feature>